<dbReference type="Pfam" id="PF05199">
    <property type="entry name" value="GMC_oxred_C"/>
    <property type="match status" value="1"/>
</dbReference>
<sequence length="610" mass="65577">MRPASPPDIFRSPQMNPQRTYDIIFAGGGTAACVTAGRLAAADSGLRILIVENGGQVQDKPVHVQPGRYMKNMMAPEPGIFTFHRTTPSENLNDRGLVGSNASCVGGGGSVNAMVYVRAAASDYDDWEKLGNLGWGSADLIPLAKKTETYQAGPVDSTHGASGPLKVSYGAHETHAGRDFLKAAAEYGRGRKLTQDGNDFFNCNSYARAPKYIDIETGRRSDAAHCYLYPQMHNPNLNIIDHARVVRILFDDDHHAVGVEYHEGKGGEIRTAHASRLIIVSAGALCSPAILERSGIGARPLLEQHEIEVVSELPGVGENYQDHTLGLSPYLSPEDEVTLSILALDEKAAAAHETEWLATGKGLMASNGVDAGIRIRPNANDLEELGPAFQKRWDTFFSRASDKAIAWIGTYGCYLGNNLASAVRPSFTMICITTYPVAVGNVHIQSRDAFAPLQVNSGILNSVEDLLVLRWAYKWARELARRMDGYRGEVVIDHPIFPEGSQAACGDAAGPVGIDAPDISYSKQDDEAIDAFHRANINMAWHALGTCAMKPRAQSGVVDARLNVYGVKNLKVADMSIAPLNVGANTYNTALVIGEKAASIIAEELGIAGV</sequence>
<comment type="similarity">
    <text evidence="2">Belongs to the GMC oxidoreductase family.</text>
</comment>
<dbReference type="PROSITE" id="PS51257">
    <property type="entry name" value="PROKAR_LIPOPROTEIN"/>
    <property type="match status" value="1"/>
</dbReference>
<reference evidence="5" key="1">
    <citation type="submission" date="2023-03" db="EMBL/GenBank/DDBJ databases">
        <title>Massive genome expansion in bonnet fungi (Mycena s.s.) driven by repeated elements and novel gene families across ecological guilds.</title>
        <authorList>
            <consortium name="Lawrence Berkeley National Laboratory"/>
            <person name="Harder C.B."/>
            <person name="Miyauchi S."/>
            <person name="Viragh M."/>
            <person name="Kuo A."/>
            <person name="Thoen E."/>
            <person name="Andreopoulos B."/>
            <person name="Lu D."/>
            <person name="Skrede I."/>
            <person name="Drula E."/>
            <person name="Henrissat B."/>
            <person name="Morin E."/>
            <person name="Kohler A."/>
            <person name="Barry K."/>
            <person name="LaButti K."/>
            <person name="Morin E."/>
            <person name="Salamov A."/>
            <person name="Lipzen A."/>
            <person name="Mereny Z."/>
            <person name="Hegedus B."/>
            <person name="Baldrian P."/>
            <person name="Stursova M."/>
            <person name="Weitz H."/>
            <person name="Taylor A."/>
            <person name="Grigoriev I.V."/>
            <person name="Nagy L.G."/>
            <person name="Martin F."/>
            <person name="Kauserud H."/>
        </authorList>
    </citation>
    <scope>NUCLEOTIDE SEQUENCE</scope>
    <source>
        <strain evidence="5">CBHHK067</strain>
    </source>
</reference>
<dbReference type="GO" id="GO:0016614">
    <property type="term" value="F:oxidoreductase activity, acting on CH-OH group of donors"/>
    <property type="evidence" value="ECO:0007669"/>
    <property type="project" value="InterPro"/>
</dbReference>
<name>A0AAD7DSV9_MYCRO</name>
<evidence type="ECO:0000259" key="4">
    <source>
        <dbReference type="PROSITE" id="PS00624"/>
    </source>
</evidence>
<gene>
    <name evidence="5" type="ORF">B0H17DRAFT_1052471</name>
</gene>
<dbReference type="GO" id="GO:0050660">
    <property type="term" value="F:flavin adenine dinucleotide binding"/>
    <property type="evidence" value="ECO:0007669"/>
    <property type="project" value="InterPro"/>
</dbReference>
<keyword evidence="3" id="KW-0285">Flavoprotein</keyword>
<keyword evidence="6" id="KW-1185">Reference proteome</keyword>
<feature type="binding site" evidence="3">
    <location>
        <begin position="541"/>
        <end position="542"/>
    </location>
    <ligand>
        <name>FAD</name>
        <dbReference type="ChEBI" id="CHEBI:57692"/>
    </ligand>
</feature>
<evidence type="ECO:0000256" key="3">
    <source>
        <dbReference type="PIRSR" id="PIRSR000137-2"/>
    </source>
</evidence>
<dbReference type="InterPro" id="IPR036188">
    <property type="entry name" value="FAD/NAD-bd_sf"/>
</dbReference>
<dbReference type="PIRSF" id="PIRSF000137">
    <property type="entry name" value="Alcohol_oxidase"/>
    <property type="match status" value="1"/>
</dbReference>
<dbReference type="InterPro" id="IPR012132">
    <property type="entry name" value="GMC_OxRdtase"/>
</dbReference>
<dbReference type="Proteomes" id="UP001221757">
    <property type="component" value="Unassembled WGS sequence"/>
</dbReference>
<feature type="binding site" evidence="3">
    <location>
        <position position="245"/>
    </location>
    <ligand>
        <name>FAD</name>
        <dbReference type="ChEBI" id="CHEBI:57692"/>
    </ligand>
</feature>
<dbReference type="EMBL" id="JARKIE010000032">
    <property type="protein sequence ID" value="KAJ7696926.1"/>
    <property type="molecule type" value="Genomic_DNA"/>
</dbReference>
<dbReference type="Gene3D" id="3.50.50.60">
    <property type="entry name" value="FAD/NAD(P)-binding domain"/>
    <property type="match status" value="1"/>
</dbReference>
<accession>A0AAD7DSV9</accession>
<dbReference type="SUPFAM" id="SSF54373">
    <property type="entry name" value="FAD-linked reductases, C-terminal domain"/>
    <property type="match status" value="1"/>
</dbReference>
<comment type="caution">
    <text evidence="5">The sequence shown here is derived from an EMBL/GenBank/DDBJ whole genome shotgun (WGS) entry which is preliminary data.</text>
</comment>
<proteinExistence type="inferred from homology"/>
<evidence type="ECO:0000256" key="1">
    <source>
        <dbReference type="ARBA" id="ARBA00001974"/>
    </source>
</evidence>
<protein>
    <submittedName>
        <fullName evidence="5">GMC oxidoreductase-domain-containing protein</fullName>
    </submittedName>
</protein>
<feature type="binding site" evidence="3">
    <location>
        <begin position="112"/>
        <end position="115"/>
    </location>
    <ligand>
        <name>FAD</name>
        <dbReference type="ChEBI" id="CHEBI:57692"/>
    </ligand>
</feature>
<dbReference type="PANTHER" id="PTHR11552:SF78">
    <property type="entry name" value="GLUCOSE-METHANOL-CHOLINE OXIDOREDUCTASE N-TERMINAL DOMAIN-CONTAINING PROTEIN"/>
    <property type="match status" value="1"/>
</dbReference>
<dbReference type="PANTHER" id="PTHR11552">
    <property type="entry name" value="GLUCOSE-METHANOL-CHOLINE GMC OXIDOREDUCTASE"/>
    <property type="match status" value="1"/>
</dbReference>
<organism evidence="5 6">
    <name type="scientific">Mycena rosella</name>
    <name type="common">Pink bonnet</name>
    <name type="synonym">Agaricus rosellus</name>
    <dbReference type="NCBI Taxonomy" id="1033263"/>
    <lineage>
        <taxon>Eukaryota</taxon>
        <taxon>Fungi</taxon>
        <taxon>Dikarya</taxon>
        <taxon>Basidiomycota</taxon>
        <taxon>Agaricomycotina</taxon>
        <taxon>Agaricomycetes</taxon>
        <taxon>Agaricomycetidae</taxon>
        <taxon>Agaricales</taxon>
        <taxon>Marasmiineae</taxon>
        <taxon>Mycenaceae</taxon>
        <taxon>Mycena</taxon>
    </lineage>
</organism>
<dbReference type="SUPFAM" id="SSF51905">
    <property type="entry name" value="FAD/NAD(P)-binding domain"/>
    <property type="match status" value="1"/>
</dbReference>
<feature type="domain" description="Glucose-methanol-choline oxidoreductase N-terminal" evidence="4">
    <location>
        <begin position="283"/>
        <end position="297"/>
    </location>
</feature>
<dbReference type="InterPro" id="IPR007867">
    <property type="entry name" value="GMC_OxRtase_C"/>
</dbReference>
<evidence type="ECO:0000313" key="6">
    <source>
        <dbReference type="Proteomes" id="UP001221757"/>
    </source>
</evidence>
<dbReference type="AlphaFoldDB" id="A0AAD7DSV9"/>
<dbReference type="PROSITE" id="PS00624">
    <property type="entry name" value="GMC_OXRED_2"/>
    <property type="match status" value="1"/>
</dbReference>
<evidence type="ECO:0000256" key="2">
    <source>
        <dbReference type="ARBA" id="ARBA00010790"/>
    </source>
</evidence>
<dbReference type="Gene3D" id="3.30.560.10">
    <property type="entry name" value="Glucose Oxidase, domain 3"/>
    <property type="match status" value="1"/>
</dbReference>
<dbReference type="InterPro" id="IPR000172">
    <property type="entry name" value="GMC_OxRdtase_N"/>
</dbReference>
<dbReference type="Pfam" id="PF00732">
    <property type="entry name" value="GMC_oxred_N"/>
    <property type="match status" value="1"/>
</dbReference>
<evidence type="ECO:0000313" key="5">
    <source>
        <dbReference type="EMBL" id="KAJ7696926.1"/>
    </source>
</evidence>
<comment type="cofactor">
    <cofactor evidence="1 3">
        <name>FAD</name>
        <dbReference type="ChEBI" id="CHEBI:57692"/>
    </cofactor>
</comment>
<keyword evidence="3" id="KW-0274">FAD</keyword>